<feature type="compositionally biased region" description="Polar residues" evidence="1">
    <location>
        <begin position="77"/>
        <end position="86"/>
    </location>
</feature>
<keyword evidence="2" id="KW-0472">Membrane</keyword>
<comment type="caution">
    <text evidence="3">The sequence shown here is derived from an EMBL/GenBank/DDBJ whole genome shotgun (WGS) entry which is preliminary data.</text>
</comment>
<accession>A0A9W8DXR9</accession>
<feature type="region of interest" description="Disordered" evidence="1">
    <location>
        <begin position="1"/>
        <end position="140"/>
    </location>
</feature>
<sequence length="506" mass="54327">MAKGGPHMPRPNRRSMETDEPRPVRFQTRNPWLRQPRSVSGPTDVPPTPPLLGGAPIPLKRVRSLGNGRSVAGVTAENPTRCSAGSSPRLAPTMDANAPAYLPNVGYPSPGLETPQPSRRSSQEQQPPHYGPNAAQQRQEAFDELHRQARWYGSQLVESMRHFEAEVAAAAAPGHPYAPPQVSWDDYGAVEDPVVALLASTSAGQPLDENRLRVDPRYPHSITGTWPAGTSGQAGPSSTAAAAAAPVPRAHCADHGLDGLIRTMEMDFTVKDFSMGRRALVTHPMAIREMRTGFLPTLLTLLLVFALSIVVVRAEPAKVDRQGADDIFDNQGRSAVVTDTPATPTLSEQACRDALPPVNNSQHDSFYLRAKRHRSTVFVPALPCTTVKQLKEQVLTALGPDVVPGGQVGNIRLGITSTTSAGGPGPVVVPSHGSGGRPNAGPPVGQPTTIMDLARQVQWLDNDKATADQLKLANCQILFISLKTPEGNWEPIDIPEPEPMDEDLEE</sequence>
<feature type="compositionally biased region" description="Basic and acidic residues" evidence="1">
    <location>
        <begin position="14"/>
        <end position="23"/>
    </location>
</feature>
<dbReference type="Proteomes" id="UP001150569">
    <property type="component" value="Unassembled WGS sequence"/>
</dbReference>
<keyword evidence="2" id="KW-0812">Transmembrane</keyword>
<feature type="transmembrane region" description="Helical" evidence="2">
    <location>
        <begin position="293"/>
        <end position="312"/>
    </location>
</feature>
<organism evidence="3 4">
    <name type="scientific">Tieghemiomyces parasiticus</name>
    <dbReference type="NCBI Taxonomy" id="78921"/>
    <lineage>
        <taxon>Eukaryota</taxon>
        <taxon>Fungi</taxon>
        <taxon>Fungi incertae sedis</taxon>
        <taxon>Zoopagomycota</taxon>
        <taxon>Kickxellomycotina</taxon>
        <taxon>Dimargaritomycetes</taxon>
        <taxon>Dimargaritales</taxon>
        <taxon>Dimargaritaceae</taxon>
        <taxon>Tieghemiomyces</taxon>
    </lineage>
</organism>
<gene>
    <name evidence="3" type="ORF">IWQ60_000265</name>
</gene>
<evidence type="ECO:0000256" key="2">
    <source>
        <dbReference type="SAM" id="Phobius"/>
    </source>
</evidence>
<dbReference type="AlphaFoldDB" id="A0A9W8DXR9"/>
<evidence type="ECO:0000313" key="4">
    <source>
        <dbReference type="Proteomes" id="UP001150569"/>
    </source>
</evidence>
<dbReference type="OrthoDB" id="428577at2759"/>
<keyword evidence="4" id="KW-1185">Reference proteome</keyword>
<feature type="compositionally biased region" description="Low complexity" evidence="1">
    <location>
        <begin position="115"/>
        <end position="128"/>
    </location>
</feature>
<name>A0A9W8DXR9_9FUNG</name>
<reference evidence="3" key="1">
    <citation type="submission" date="2022-07" db="EMBL/GenBank/DDBJ databases">
        <title>Phylogenomic reconstructions and comparative analyses of Kickxellomycotina fungi.</title>
        <authorList>
            <person name="Reynolds N.K."/>
            <person name="Stajich J.E."/>
            <person name="Barry K."/>
            <person name="Grigoriev I.V."/>
            <person name="Crous P."/>
            <person name="Smith M.E."/>
        </authorList>
    </citation>
    <scope>NUCLEOTIDE SEQUENCE</scope>
    <source>
        <strain evidence="3">RSA 861</strain>
    </source>
</reference>
<evidence type="ECO:0000256" key="1">
    <source>
        <dbReference type="SAM" id="MobiDB-lite"/>
    </source>
</evidence>
<protein>
    <submittedName>
        <fullName evidence="3">Uncharacterized protein</fullName>
    </submittedName>
</protein>
<proteinExistence type="predicted"/>
<evidence type="ECO:0000313" key="3">
    <source>
        <dbReference type="EMBL" id="KAJ1930480.1"/>
    </source>
</evidence>
<dbReference type="EMBL" id="JANBPT010000006">
    <property type="protein sequence ID" value="KAJ1930480.1"/>
    <property type="molecule type" value="Genomic_DNA"/>
</dbReference>
<keyword evidence="2" id="KW-1133">Transmembrane helix</keyword>